<evidence type="ECO:0000313" key="2">
    <source>
        <dbReference type="EMBL" id="SPD74185.1"/>
    </source>
</evidence>
<dbReference type="PANTHER" id="PTHR43778:SF2">
    <property type="entry name" value="PYRUVATE CARBOXYLASE, MITOCHONDRIAL"/>
    <property type="match status" value="1"/>
</dbReference>
<accession>A0A445MXI5</accession>
<dbReference type="Pfam" id="PF00682">
    <property type="entry name" value="HMGL-like"/>
    <property type="match status" value="1"/>
</dbReference>
<dbReference type="SUPFAM" id="SSF89000">
    <property type="entry name" value="post-HMGL domain-like"/>
    <property type="match status" value="1"/>
</dbReference>
<protein>
    <submittedName>
        <fullName evidence="2">Pyruvate carboxylase subunit B</fullName>
        <ecNumber evidence="2">6.4.1.1</ecNumber>
    </submittedName>
</protein>
<keyword evidence="2" id="KW-0436">Ligase</keyword>
<dbReference type="PROSITE" id="PS50991">
    <property type="entry name" value="PYR_CT"/>
    <property type="match status" value="1"/>
</dbReference>
<dbReference type="InterPro" id="IPR013785">
    <property type="entry name" value="Aldolase_TIM"/>
</dbReference>
<dbReference type="EMBL" id="OJIN01000125">
    <property type="protein sequence ID" value="SPD74185.1"/>
    <property type="molecule type" value="Genomic_DNA"/>
</dbReference>
<organism evidence="2">
    <name type="scientific">uncultured Desulfobacterium sp</name>
    <dbReference type="NCBI Taxonomy" id="201089"/>
    <lineage>
        <taxon>Bacteria</taxon>
        <taxon>Pseudomonadati</taxon>
        <taxon>Thermodesulfobacteriota</taxon>
        <taxon>Desulfobacteria</taxon>
        <taxon>Desulfobacterales</taxon>
        <taxon>Desulfobacteriaceae</taxon>
        <taxon>Desulfobacterium</taxon>
        <taxon>environmental samples</taxon>
    </lineage>
</organism>
<sequence length="497" mass="56080">MNDYLEEGPINPIKIQDNTFRDGHQSLLATRMRTEDMLPIAEQMDSVGFWAMEVWGGATFDTTHRFLGEDPFERLKTLKKYIKKTPFTMLLRGQNLVGYRNYADDVARLFVDKSCEAGMDIFRVFDALNDFRNFETVVDRIKANGKHFQGTICYTLTEKRMGGEIFNLEYYLNKAKELEAMGADTLCLKDMAGIMSPFDIAKLVTELKKTVSMPIHLHTHYTSGMASMIYLEAIKAGVDIIDTCLAPFALRTSQPAVEPIVATLYGTTRDPGFDLNKLLEMGNYLEEIAPKYRDYLAKHRMSVIDTGVLAHQVPGGMISNLVSQLTEAKALHRIDEVYKDVAITRKELGMPPLVTPTSQIVGVQAVLNVLFGRYKMVTNEVKDLVYGLYGKTPIPVNQEVQKKILKGYKRGETPVTGRAADYLEPELEKAREKIGDLAKDDFDLLIYAIYPTTGEQFLKWKYGLEEMPAAVKPRTLEDIRREDEAMALAIESVCKAG</sequence>
<dbReference type="PANTHER" id="PTHR43778">
    <property type="entry name" value="PYRUVATE CARBOXYLASE"/>
    <property type="match status" value="1"/>
</dbReference>
<dbReference type="CDD" id="cd07937">
    <property type="entry name" value="DRE_TIM_PC_TC_5S"/>
    <property type="match status" value="1"/>
</dbReference>
<evidence type="ECO:0000259" key="1">
    <source>
        <dbReference type="PROSITE" id="PS50991"/>
    </source>
</evidence>
<dbReference type="Pfam" id="PF02436">
    <property type="entry name" value="PYC_OADA"/>
    <property type="match status" value="1"/>
</dbReference>
<gene>
    <name evidence="2" type="primary">pycB</name>
    <name evidence="2" type="ORF">PITCH_A2100002</name>
</gene>
<reference evidence="2" key="1">
    <citation type="submission" date="2018-01" db="EMBL/GenBank/DDBJ databases">
        <authorList>
            <person name="Regsiter A."/>
            <person name="William W."/>
        </authorList>
    </citation>
    <scope>NUCLEOTIDE SEQUENCE</scope>
    <source>
        <strain evidence="2">TRIP AH-1</strain>
    </source>
</reference>
<dbReference type="GO" id="GO:0004736">
    <property type="term" value="F:pyruvate carboxylase activity"/>
    <property type="evidence" value="ECO:0007669"/>
    <property type="project" value="UniProtKB-EC"/>
</dbReference>
<dbReference type="EC" id="6.4.1.1" evidence="2"/>
<dbReference type="SUPFAM" id="SSF51569">
    <property type="entry name" value="Aldolase"/>
    <property type="match status" value="1"/>
</dbReference>
<dbReference type="AlphaFoldDB" id="A0A445MXI5"/>
<dbReference type="NCBIfam" id="NF006761">
    <property type="entry name" value="PRK09282.1"/>
    <property type="match status" value="1"/>
</dbReference>
<dbReference type="Gene3D" id="3.20.20.70">
    <property type="entry name" value="Aldolase class I"/>
    <property type="match status" value="1"/>
</dbReference>
<dbReference type="GO" id="GO:0005737">
    <property type="term" value="C:cytoplasm"/>
    <property type="evidence" value="ECO:0007669"/>
    <property type="project" value="TreeGrafter"/>
</dbReference>
<dbReference type="InterPro" id="IPR055268">
    <property type="entry name" value="PCB-like"/>
</dbReference>
<dbReference type="InterPro" id="IPR000891">
    <property type="entry name" value="PYR_CT"/>
</dbReference>
<dbReference type="InterPro" id="IPR003379">
    <property type="entry name" value="Carboxylase_cons_dom"/>
</dbReference>
<dbReference type="GO" id="GO:0006094">
    <property type="term" value="P:gluconeogenesis"/>
    <property type="evidence" value="ECO:0007669"/>
    <property type="project" value="TreeGrafter"/>
</dbReference>
<keyword evidence="2" id="KW-0670">Pyruvate</keyword>
<feature type="domain" description="Pyruvate carboxyltransferase" evidence="1">
    <location>
        <begin position="13"/>
        <end position="279"/>
    </location>
</feature>
<name>A0A445MXI5_9BACT</name>
<proteinExistence type="predicted"/>